<keyword evidence="4 9" id="KW-0436">Ligase</keyword>
<dbReference type="SUPFAM" id="SSF53244">
    <property type="entry name" value="MurD-like peptide ligases, peptide-binding domain"/>
    <property type="match status" value="1"/>
</dbReference>
<dbReference type="SUPFAM" id="SSF53623">
    <property type="entry name" value="MurD-like peptide ligases, catalytic domain"/>
    <property type="match status" value="1"/>
</dbReference>
<evidence type="ECO:0000259" key="8">
    <source>
        <dbReference type="Pfam" id="PF08245"/>
    </source>
</evidence>
<gene>
    <name evidence="9" type="ORF">ASJ80_13175</name>
</gene>
<keyword evidence="6" id="KW-0067">ATP-binding</keyword>
<feature type="region of interest" description="Disordered" evidence="7">
    <location>
        <begin position="253"/>
        <end position="279"/>
    </location>
</feature>
<evidence type="ECO:0000313" key="9">
    <source>
        <dbReference type="EMBL" id="PAV05814.1"/>
    </source>
</evidence>
<dbReference type="PANTHER" id="PTHR43692:SF1">
    <property type="entry name" value="UDP-N-ACETYLMURAMOYLALANINE--D-GLUTAMATE LIGASE"/>
    <property type="match status" value="1"/>
</dbReference>
<accession>A0A2A2H963</accession>
<organism evidence="9 10">
    <name type="scientific">Methanobacterium bryantii</name>
    <dbReference type="NCBI Taxonomy" id="2161"/>
    <lineage>
        <taxon>Archaea</taxon>
        <taxon>Methanobacteriati</taxon>
        <taxon>Methanobacteriota</taxon>
        <taxon>Methanomada group</taxon>
        <taxon>Methanobacteria</taxon>
        <taxon>Methanobacteriales</taxon>
        <taxon>Methanobacteriaceae</taxon>
        <taxon>Methanobacterium</taxon>
    </lineage>
</organism>
<evidence type="ECO:0000313" key="10">
    <source>
        <dbReference type="Proteomes" id="UP000217784"/>
    </source>
</evidence>
<dbReference type="Gene3D" id="3.40.1190.10">
    <property type="entry name" value="Mur-like, catalytic domain"/>
    <property type="match status" value="1"/>
</dbReference>
<dbReference type="OrthoDB" id="75177at2157"/>
<sequence>MNCIVIGAGNAGRPVARILNHIGNKVMITDSKNLKEFPEKVQETLIKMEKEGVELQLGLNTPDFSGVDSVYVSPVIPKKAPVMEEIARKIENKELKLISQEDVSDIINDLIDIDIIGITGTVGKTSTTHAISEIFKNAGYNVWMCSSRMGNLLSETIIDGIIKGLPQENDIAVLEIPHGTLGIMFKVHLKVAVLTNIYIDHLDEFENSMEKYAARKRMISCSSDLLVAGAPCRKYIGDLKDTVFYCFNEPEFDSESENVKGSYSGDTSKKSETPEHENSKCHVSGYFEDGILGLNYNLEGVPQVSCNGSGELKTSFKPLGYYLENSIGAATAALCYGLDEKSIENGLSKFDGVPGRLEYVGDYKGREVYLDPSHVIEGFIKTLSLFPDRNLIVLVENFDTANSRDKQKLGEVVARYANVMICSAYNETMGRLDRHVIQETFKGVEDPNILKIGVDYLKTAGELSIKYSKPGDVIIHVGPGAITRYDSTKFKMMSGIKEGCKKYE</sequence>
<proteinExistence type="predicted"/>
<dbReference type="PANTHER" id="PTHR43692">
    <property type="entry name" value="UDP-N-ACETYLMURAMOYLALANINE--D-GLUTAMATE LIGASE"/>
    <property type="match status" value="1"/>
</dbReference>
<evidence type="ECO:0000256" key="2">
    <source>
        <dbReference type="ARBA" id="ARBA00004752"/>
    </source>
</evidence>
<comment type="pathway">
    <text evidence="2">Cell wall biogenesis; peptidoglycan biosynthesis.</text>
</comment>
<protein>
    <submittedName>
        <fullName evidence="9">UDP-N-acetylmuramoyl-L-alanine--D-glutamate ligase</fullName>
    </submittedName>
</protein>
<evidence type="ECO:0000256" key="3">
    <source>
        <dbReference type="ARBA" id="ARBA00022490"/>
    </source>
</evidence>
<feature type="compositionally biased region" description="Basic and acidic residues" evidence="7">
    <location>
        <begin position="267"/>
        <end position="279"/>
    </location>
</feature>
<reference evidence="9 10" key="1">
    <citation type="journal article" date="2017" name="BMC Genomics">
        <title>Genomic analysis of methanogenic archaea reveals a shift towards energy conservation.</title>
        <authorList>
            <person name="Gilmore S.P."/>
            <person name="Henske J.K."/>
            <person name="Sexton J.A."/>
            <person name="Solomon K.V."/>
            <person name="Seppala S."/>
            <person name="Yoo J.I."/>
            <person name="Huyett L.M."/>
            <person name="Pressman A."/>
            <person name="Cogan J.Z."/>
            <person name="Kivenson V."/>
            <person name="Peng X."/>
            <person name="Tan Y."/>
            <person name="Valentine D.L."/>
            <person name="O'Malley M.A."/>
        </authorList>
    </citation>
    <scope>NUCLEOTIDE SEQUENCE [LARGE SCALE GENOMIC DNA]</scope>
    <source>
        <strain evidence="9 10">M.o.H.</strain>
    </source>
</reference>
<dbReference type="Gene3D" id="3.90.190.20">
    <property type="entry name" value="Mur ligase, C-terminal domain"/>
    <property type="match status" value="1"/>
</dbReference>
<comment type="subcellular location">
    <subcellularLocation>
        <location evidence="1">Cytoplasm</location>
    </subcellularLocation>
</comment>
<dbReference type="Pfam" id="PF08245">
    <property type="entry name" value="Mur_ligase_M"/>
    <property type="match status" value="1"/>
</dbReference>
<dbReference type="EMBL" id="LMVM01000001">
    <property type="protein sequence ID" value="PAV05814.1"/>
    <property type="molecule type" value="Genomic_DNA"/>
</dbReference>
<dbReference type="GO" id="GO:0005524">
    <property type="term" value="F:ATP binding"/>
    <property type="evidence" value="ECO:0007669"/>
    <property type="project" value="UniProtKB-KW"/>
</dbReference>
<keyword evidence="5" id="KW-0547">Nucleotide-binding</keyword>
<evidence type="ECO:0000256" key="7">
    <source>
        <dbReference type="SAM" id="MobiDB-lite"/>
    </source>
</evidence>
<dbReference type="InterPro" id="IPR036565">
    <property type="entry name" value="Mur-like_cat_sf"/>
</dbReference>
<keyword evidence="3" id="KW-0963">Cytoplasm</keyword>
<keyword evidence="10" id="KW-1185">Reference proteome</keyword>
<dbReference type="GO" id="GO:0008764">
    <property type="term" value="F:UDP-N-acetylmuramoylalanine-D-glutamate ligase activity"/>
    <property type="evidence" value="ECO:0007669"/>
    <property type="project" value="InterPro"/>
</dbReference>
<evidence type="ECO:0000256" key="6">
    <source>
        <dbReference type="ARBA" id="ARBA00022840"/>
    </source>
</evidence>
<dbReference type="GO" id="GO:0051301">
    <property type="term" value="P:cell division"/>
    <property type="evidence" value="ECO:0007669"/>
    <property type="project" value="InterPro"/>
</dbReference>
<dbReference type="RefSeq" id="WP_069581966.1">
    <property type="nucleotide sequence ID" value="NZ_LMVM01000001.1"/>
</dbReference>
<dbReference type="SUPFAM" id="SSF51984">
    <property type="entry name" value="MurCD N-terminal domain"/>
    <property type="match status" value="1"/>
</dbReference>
<dbReference type="InterPro" id="IPR036615">
    <property type="entry name" value="Mur_ligase_C_dom_sf"/>
</dbReference>
<evidence type="ECO:0000256" key="1">
    <source>
        <dbReference type="ARBA" id="ARBA00004496"/>
    </source>
</evidence>
<evidence type="ECO:0000256" key="4">
    <source>
        <dbReference type="ARBA" id="ARBA00022598"/>
    </source>
</evidence>
<dbReference type="GO" id="GO:0005737">
    <property type="term" value="C:cytoplasm"/>
    <property type="evidence" value="ECO:0007669"/>
    <property type="project" value="UniProtKB-SubCell"/>
</dbReference>
<dbReference type="AlphaFoldDB" id="A0A2A2H963"/>
<name>A0A2A2H963_METBR</name>
<evidence type="ECO:0000256" key="5">
    <source>
        <dbReference type="ARBA" id="ARBA00022741"/>
    </source>
</evidence>
<comment type="caution">
    <text evidence="9">The sequence shown here is derived from an EMBL/GenBank/DDBJ whole genome shotgun (WGS) entry which is preliminary data.</text>
</comment>
<dbReference type="InterPro" id="IPR005762">
    <property type="entry name" value="MurD"/>
</dbReference>
<dbReference type="Proteomes" id="UP000217784">
    <property type="component" value="Unassembled WGS sequence"/>
</dbReference>
<dbReference type="InterPro" id="IPR013221">
    <property type="entry name" value="Mur_ligase_cen"/>
</dbReference>
<dbReference type="Gene3D" id="3.40.50.720">
    <property type="entry name" value="NAD(P)-binding Rossmann-like Domain"/>
    <property type="match status" value="1"/>
</dbReference>
<dbReference type="GO" id="GO:0008360">
    <property type="term" value="P:regulation of cell shape"/>
    <property type="evidence" value="ECO:0007669"/>
    <property type="project" value="InterPro"/>
</dbReference>
<feature type="domain" description="Mur ligase central" evidence="8">
    <location>
        <begin position="118"/>
        <end position="220"/>
    </location>
</feature>